<dbReference type="InterPro" id="IPR001650">
    <property type="entry name" value="Helicase_C-like"/>
</dbReference>
<accession>A0A507EGB3</accession>
<dbReference type="SMART" id="SM00487">
    <property type="entry name" value="DEXDc"/>
    <property type="match status" value="1"/>
</dbReference>
<evidence type="ECO:0000313" key="8">
    <source>
        <dbReference type="Proteomes" id="UP000318582"/>
    </source>
</evidence>
<dbReference type="CDD" id="cd18793">
    <property type="entry name" value="SF2_C_SNF"/>
    <property type="match status" value="1"/>
</dbReference>
<feature type="region of interest" description="Disordered" evidence="4">
    <location>
        <begin position="1"/>
        <end position="53"/>
    </location>
</feature>
<dbReference type="PROSITE" id="PS51192">
    <property type="entry name" value="HELICASE_ATP_BIND_1"/>
    <property type="match status" value="1"/>
</dbReference>
<dbReference type="Proteomes" id="UP000318582">
    <property type="component" value="Unassembled WGS sequence"/>
</dbReference>
<keyword evidence="3" id="KW-0067">ATP-binding</keyword>
<dbReference type="EMBL" id="QEAQ01000001">
    <property type="protein sequence ID" value="TPX62874.1"/>
    <property type="molecule type" value="Genomic_DNA"/>
</dbReference>
<dbReference type="Gene3D" id="3.40.50.300">
    <property type="entry name" value="P-loop containing nucleotide triphosphate hydrolases"/>
    <property type="match status" value="1"/>
</dbReference>
<reference evidence="7 8" key="1">
    <citation type="journal article" date="2019" name="Sci. Rep.">
        <title>Comparative genomics of chytrid fungi reveal insights into the obligate biotrophic and pathogenic lifestyle of Synchytrium endobioticum.</title>
        <authorList>
            <person name="van de Vossenberg B.T.L.H."/>
            <person name="Warris S."/>
            <person name="Nguyen H.D.T."/>
            <person name="van Gent-Pelzer M.P.E."/>
            <person name="Joly D.L."/>
            <person name="van de Geest H.C."/>
            <person name="Bonants P.J.M."/>
            <person name="Smith D.S."/>
            <person name="Levesque C.A."/>
            <person name="van der Lee T.A.J."/>
        </authorList>
    </citation>
    <scope>NUCLEOTIDE SEQUENCE [LARGE SCALE GENOMIC DNA]</scope>
    <source>
        <strain evidence="7 8">CBS 809.83</strain>
    </source>
</reference>
<feature type="domain" description="Helicase ATP-binding" evidence="5">
    <location>
        <begin position="137"/>
        <end position="300"/>
    </location>
</feature>
<organism evidence="7 8">
    <name type="scientific">Powellomyces hirtus</name>
    <dbReference type="NCBI Taxonomy" id="109895"/>
    <lineage>
        <taxon>Eukaryota</taxon>
        <taxon>Fungi</taxon>
        <taxon>Fungi incertae sedis</taxon>
        <taxon>Chytridiomycota</taxon>
        <taxon>Chytridiomycota incertae sedis</taxon>
        <taxon>Chytridiomycetes</taxon>
        <taxon>Spizellomycetales</taxon>
        <taxon>Powellomycetaceae</taxon>
        <taxon>Powellomyces</taxon>
    </lineage>
</organism>
<dbReference type="PANTHER" id="PTHR10799">
    <property type="entry name" value="SNF2/RAD54 HELICASE FAMILY"/>
    <property type="match status" value="1"/>
</dbReference>
<gene>
    <name evidence="7" type="ORF">PhCBS80983_g00145</name>
</gene>
<evidence type="ECO:0000259" key="6">
    <source>
        <dbReference type="PROSITE" id="PS51194"/>
    </source>
</evidence>
<evidence type="ECO:0000256" key="4">
    <source>
        <dbReference type="SAM" id="MobiDB-lite"/>
    </source>
</evidence>
<dbReference type="AlphaFoldDB" id="A0A507EGB3"/>
<dbReference type="Pfam" id="PF00176">
    <property type="entry name" value="SNF2-rel_dom"/>
    <property type="match status" value="1"/>
</dbReference>
<feature type="compositionally biased region" description="Basic residues" evidence="4">
    <location>
        <begin position="831"/>
        <end position="842"/>
    </location>
</feature>
<dbReference type="InterPro" id="IPR000330">
    <property type="entry name" value="SNF2_N"/>
</dbReference>
<keyword evidence="2" id="KW-0378">Hydrolase</keyword>
<keyword evidence="8" id="KW-1185">Reference proteome</keyword>
<protein>
    <submittedName>
        <fullName evidence="7">Uncharacterized protein</fullName>
    </submittedName>
</protein>
<dbReference type="Gene3D" id="3.40.50.10810">
    <property type="entry name" value="Tandem AAA-ATPase domain"/>
    <property type="match status" value="1"/>
</dbReference>
<dbReference type="PROSITE" id="PS51194">
    <property type="entry name" value="HELICASE_CTER"/>
    <property type="match status" value="1"/>
</dbReference>
<dbReference type="STRING" id="109895.A0A507EGB3"/>
<dbReference type="InterPro" id="IPR049730">
    <property type="entry name" value="SNF2/RAD54-like_C"/>
</dbReference>
<dbReference type="SUPFAM" id="SSF52540">
    <property type="entry name" value="P-loop containing nucleoside triphosphate hydrolases"/>
    <property type="match status" value="2"/>
</dbReference>
<dbReference type="GO" id="GO:0005524">
    <property type="term" value="F:ATP binding"/>
    <property type="evidence" value="ECO:0007669"/>
    <property type="project" value="InterPro"/>
</dbReference>
<evidence type="ECO:0000256" key="3">
    <source>
        <dbReference type="ARBA" id="ARBA00022840"/>
    </source>
</evidence>
<dbReference type="SMART" id="SM00490">
    <property type="entry name" value="HELICc"/>
    <property type="match status" value="1"/>
</dbReference>
<evidence type="ECO:0000259" key="5">
    <source>
        <dbReference type="PROSITE" id="PS51192"/>
    </source>
</evidence>
<dbReference type="GO" id="GO:0016787">
    <property type="term" value="F:hydrolase activity"/>
    <property type="evidence" value="ECO:0007669"/>
    <property type="project" value="UniProtKB-KW"/>
</dbReference>
<evidence type="ECO:0000313" key="7">
    <source>
        <dbReference type="EMBL" id="TPX62874.1"/>
    </source>
</evidence>
<dbReference type="InterPro" id="IPR038718">
    <property type="entry name" value="SNF2-like_sf"/>
</dbReference>
<feature type="domain" description="Helicase C-terminal" evidence="6">
    <location>
        <begin position="469"/>
        <end position="634"/>
    </location>
</feature>
<comment type="caution">
    <text evidence="7">The sequence shown here is derived from an EMBL/GenBank/DDBJ whole genome shotgun (WGS) entry which is preliminary data.</text>
</comment>
<sequence>MLRAGSSAGESGSEDEVVPRMSLERKGKRALSSVEDSKEKKSPKAKKPRVVSASIESRLNSNNDIRESILLSTQRRIAFLLENKDLFLHLLPDDKNFFTKLPPIKVKTAIPFELVETPIGVKATMKDYQLRGLSYLVMLYRNGMNGILGDEMGLGKTLQTLSLFSYVRQDGAGGPFLVICPLSVLSSWMTEAKRWVPDLTVMCFHGTVAGRDRLKHEYTRIRADILVTSYEQYVSENHWFKNITWKYVVLDEGHKIKNEKTNVSTTLRGLSSQYRLLLTGTPLQNNLHELWALFHWLFPEVFTDATAKKFDDSFNLTKGTYDVTILTHARRLLEKVMLRRMKAQVDFQIPPKEEITLYVPISPMQRFWYKRLLTRLDTMTLQDLFSTGKSSNLDDQENKMAASEMNHLEETKAVMEYSMQSGGGDWKRMMNLVMQLRKCCNHPYMLPNSEPEPFITGEHIVLASSKMILLDKLLKHLRKGGHRTLLFSGFTGMLDILEDFMIFRNVPYCRLDGSTARPRRTLDIRLFQHKESPYEVFLISTRAGGLGINLTSADTVIFFDNDWNPQVDIQALARAHRIGQTKPVTVYRLVCQDTVEEQMLGRLQKKLYLSAKVTEDMQDPHPGAEPSFSKGELMSMLRRGARAVTRIFDDNSEFVKSDIEHILEKSREYQLKVEEEIDVDVEDDFKLEGMEQVQSRLFEGETHHKSKKDIGIGFKCPQHRCVTCDKSTADAGGLLFRCQSCPNAYCEDCNNWDEMTPLGDVLPEFLLLDFPKVSQAYFIRCPECNAHYAENPDQLKTLEAQTAKDWEVVERGERVEAEEQSGLVTTPVKAPKGKAKKARSLKTPKSNAKHWPSQLRTRVMEVLRLRRRNVGDLESELGQFGIDLKRRGNLKKVIDGSSSAPLELLENEALRTAVEEWTTQWEEKVGKD</sequence>
<proteinExistence type="predicted"/>
<dbReference type="Pfam" id="PF00271">
    <property type="entry name" value="Helicase_C"/>
    <property type="match status" value="1"/>
</dbReference>
<dbReference type="InterPro" id="IPR014001">
    <property type="entry name" value="Helicase_ATP-bd"/>
</dbReference>
<feature type="region of interest" description="Disordered" evidence="4">
    <location>
        <begin position="828"/>
        <end position="851"/>
    </location>
</feature>
<feature type="compositionally biased region" description="Low complexity" evidence="4">
    <location>
        <begin position="1"/>
        <end position="11"/>
    </location>
</feature>
<keyword evidence="1" id="KW-0547">Nucleotide-binding</keyword>
<evidence type="ECO:0000256" key="2">
    <source>
        <dbReference type="ARBA" id="ARBA00022801"/>
    </source>
</evidence>
<name>A0A507EGB3_9FUNG</name>
<dbReference type="InterPro" id="IPR027417">
    <property type="entry name" value="P-loop_NTPase"/>
</dbReference>
<evidence type="ECO:0000256" key="1">
    <source>
        <dbReference type="ARBA" id="ARBA00022741"/>
    </source>
</evidence>